<evidence type="ECO:0000313" key="3">
    <source>
        <dbReference type="EMBL" id="QSZ28412.1"/>
    </source>
</evidence>
<comment type="subcellular location">
    <subcellularLocation>
        <location evidence="2">Cytoplasm</location>
    </subcellularLocation>
</comment>
<comment type="function">
    <text evidence="2">Functions as a ribosomal silencing factor. Interacts with ribosomal protein uL14 (rplN), blocking formation of intersubunit bridge B8. Prevents association of the 30S and 50S ribosomal subunits and the formation of functional ribosomes, thus repressing translation.</text>
</comment>
<dbReference type="PANTHER" id="PTHR21043">
    <property type="entry name" value="IOJAP SUPERFAMILY ORTHOLOG"/>
    <property type="match status" value="1"/>
</dbReference>
<dbReference type="GO" id="GO:0043023">
    <property type="term" value="F:ribosomal large subunit binding"/>
    <property type="evidence" value="ECO:0007669"/>
    <property type="project" value="TreeGrafter"/>
</dbReference>
<keyword evidence="4" id="KW-1185">Reference proteome</keyword>
<dbReference type="GO" id="GO:0005737">
    <property type="term" value="C:cytoplasm"/>
    <property type="evidence" value="ECO:0007669"/>
    <property type="project" value="UniProtKB-SubCell"/>
</dbReference>
<dbReference type="InterPro" id="IPR004394">
    <property type="entry name" value="Iojap/RsfS/C7orf30"/>
</dbReference>
<dbReference type="PANTHER" id="PTHR21043:SF0">
    <property type="entry name" value="MITOCHONDRIAL ASSEMBLY OF RIBOSOMAL LARGE SUBUNIT PROTEIN 1"/>
    <property type="match status" value="1"/>
</dbReference>
<protein>
    <recommendedName>
        <fullName evidence="2">Ribosomal silencing factor RsfS</fullName>
    </recommendedName>
</protein>
<dbReference type="RefSeq" id="WP_284681102.1">
    <property type="nucleotide sequence ID" value="NZ_CP060096.1"/>
</dbReference>
<organism evidence="3 4">
    <name type="scientific">Aceticella autotrophica</name>
    <dbReference type="NCBI Taxonomy" id="2755338"/>
    <lineage>
        <taxon>Bacteria</taxon>
        <taxon>Bacillati</taxon>
        <taxon>Bacillota</taxon>
        <taxon>Clostridia</taxon>
        <taxon>Thermoanaerobacterales</taxon>
        <taxon>Thermoanaerobacteraceae</taxon>
        <taxon>Aceticella</taxon>
    </lineage>
</organism>
<dbReference type="KEGG" id="aaut:ACETAC_08130"/>
<dbReference type="Gene3D" id="3.30.460.10">
    <property type="entry name" value="Beta Polymerase, domain 2"/>
    <property type="match status" value="1"/>
</dbReference>
<evidence type="ECO:0000313" key="4">
    <source>
        <dbReference type="Proteomes" id="UP000671913"/>
    </source>
</evidence>
<dbReference type="InterPro" id="IPR043519">
    <property type="entry name" value="NT_sf"/>
</dbReference>
<gene>
    <name evidence="2 3" type="primary">rsfS</name>
    <name evidence="3" type="ORF">ACETAC_08130</name>
</gene>
<evidence type="ECO:0000256" key="2">
    <source>
        <dbReference type="HAMAP-Rule" id="MF_01477"/>
    </source>
</evidence>
<reference evidence="3" key="1">
    <citation type="submission" date="2020-08" db="EMBL/GenBank/DDBJ databases">
        <title>Genomic insights into the carbon and energy metabolism of the first obligate autotrophic acetogenic bacterium Aceticella autotrophica gen. nov., sp. nov.</title>
        <authorList>
            <person name="Toshchakov S.V."/>
            <person name="Elcheninov A.G."/>
            <person name="Kublanov I.V."/>
            <person name="Frolov E.N."/>
            <person name="Lebedinsky A.V."/>
        </authorList>
    </citation>
    <scope>NUCLEOTIDE SEQUENCE</scope>
    <source>
        <strain evidence="3">3443-3Ac</strain>
    </source>
</reference>
<accession>A0A975AXT0</accession>
<dbReference type="SUPFAM" id="SSF81301">
    <property type="entry name" value="Nucleotidyltransferase"/>
    <property type="match status" value="1"/>
</dbReference>
<dbReference type="AlphaFoldDB" id="A0A975AXT0"/>
<proteinExistence type="inferred from homology"/>
<keyword evidence="2" id="KW-0810">Translation regulation</keyword>
<dbReference type="GO" id="GO:0090071">
    <property type="term" value="P:negative regulation of ribosome biogenesis"/>
    <property type="evidence" value="ECO:0007669"/>
    <property type="project" value="UniProtKB-UniRule"/>
</dbReference>
<dbReference type="Pfam" id="PF02410">
    <property type="entry name" value="RsfS"/>
    <property type="match status" value="1"/>
</dbReference>
<sequence>MALEIANILIDKKAIDIKILYVAELTIVADYFIIASGTSTAHVKALCDEIEEKLALKGINANHIEGYKSGRWILMDYGDVIVHIFMKEEREFYSLERLWGDAKEVLLDNFVLD</sequence>
<dbReference type="EMBL" id="CP060096">
    <property type="protein sequence ID" value="QSZ28412.1"/>
    <property type="molecule type" value="Genomic_DNA"/>
</dbReference>
<keyword evidence="2" id="KW-0678">Repressor</keyword>
<dbReference type="GO" id="GO:0042256">
    <property type="term" value="P:cytosolic ribosome assembly"/>
    <property type="evidence" value="ECO:0007669"/>
    <property type="project" value="UniProtKB-UniRule"/>
</dbReference>
<keyword evidence="2" id="KW-0963">Cytoplasm</keyword>
<evidence type="ECO:0000256" key="1">
    <source>
        <dbReference type="ARBA" id="ARBA00010574"/>
    </source>
</evidence>
<dbReference type="GO" id="GO:0017148">
    <property type="term" value="P:negative regulation of translation"/>
    <property type="evidence" value="ECO:0007669"/>
    <property type="project" value="UniProtKB-UniRule"/>
</dbReference>
<name>A0A975AXT0_9THEO</name>
<dbReference type="Proteomes" id="UP000671913">
    <property type="component" value="Chromosome"/>
</dbReference>
<comment type="subunit">
    <text evidence="2">Interacts with ribosomal protein uL14 (rplN).</text>
</comment>
<dbReference type="HAMAP" id="MF_01477">
    <property type="entry name" value="Iojap_RsfS"/>
    <property type="match status" value="1"/>
</dbReference>
<comment type="similarity">
    <text evidence="1 2">Belongs to the Iojap/RsfS family.</text>
</comment>
<dbReference type="NCBIfam" id="TIGR00090">
    <property type="entry name" value="rsfS_iojap_ybeB"/>
    <property type="match status" value="1"/>
</dbReference>